<reference evidence="1" key="1">
    <citation type="submission" date="2014-09" db="EMBL/GenBank/DDBJ databases">
        <authorList>
            <person name="Magalhaes I.L.F."/>
            <person name="Oliveira U."/>
            <person name="Santos F.R."/>
            <person name="Vidigal T.H.D.A."/>
            <person name="Brescovit A.D."/>
            <person name="Santos A.J."/>
        </authorList>
    </citation>
    <scope>NUCLEOTIDE SEQUENCE</scope>
    <source>
        <tissue evidence="1">Shoot tissue taken approximately 20 cm above the soil surface</tissue>
    </source>
</reference>
<reference evidence="1" key="2">
    <citation type="journal article" date="2015" name="Data Brief">
        <title>Shoot transcriptome of the giant reed, Arundo donax.</title>
        <authorList>
            <person name="Barrero R.A."/>
            <person name="Guerrero F.D."/>
            <person name="Moolhuijzen P."/>
            <person name="Goolsby J.A."/>
            <person name="Tidwell J."/>
            <person name="Bellgard S.E."/>
            <person name="Bellgard M.I."/>
        </authorList>
    </citation>
    <scope>NUCLEOTIDE SEQUENCE</scope>
    <source>
        <tissue evidence="1">Shoot tissue taken approximately 20 cm above the soil surface</tissue>
    </source>
</reference>
<organism evidence="1">
    <name type="scientific">Arundo donax</name>
    <name type="common">Giant reed</name>
    <name type="synonym">Donax arundinaceus</name>
    <dbReference type="NCBI Taxonomy" id="35708"/>
    <lineage>
        <taxon>Eukaryota</taxon>
        <taxon>Viridiplantae</taxon>
        <taxon>Streptophyta</taxon>
        <taxon>Embryophyta</taxon>
        <taxon>Tracheophyta</taxon>
        <taxon>Spermatophyta</taxon>
        <taxon>Magnoliopsida</taxon>
        <taxon>Liliopsida</taxon>
        <taxon>Poales</taxon>
        <taxon>Poaceae</taxon>
        <taxon>PACMAD clade</taxon>
        <taxon>Arundinoideae</taxon>
        <taxon>Arundineae</taxon>
        <taxon>Arundo</taxon>
    </lineage>
</organism>
<dbReference type="EMBL" id="GBRH01281509">
    <property type="protein sequence ID" value="JAD16386.1"/>
    <property type="molecule type" value="Transcribed_RNA"/>
</dbReference>
<sequence>MNVLGLEPKILPITYSSSIGYSPNIVLSSFPDVMYGEMVSLIIPNKVV</sequence>
<accession>A0A0A8XRB4</accession>
<evidence type="ECO:0000313" key="1">
    <source>
        <dbReference type="EMBL" id="JAD16386.1"/>
    </source>
</evidence>
<name>A0A0A8XRB4_ARUDO</name>
<dbReference type="AlphaFoldDB" id="A0A0A8XRB4"/>
<protein>
    <submittedName>
        <fullName evidence="1">Uncharacterized protein</fullName>
    </submittedName>
</protein>
<proteinExistence type="predicted"/>